<sequence>MIDETVEEIADMQTHSASNVAIKAARALLTVADREVTTVEEYERDLERNASVLRRANPSHAILQNAMADIVDAVSTADLTDVEDAKAVTRSTVDTVIENVRREKQDAAANAVPLFEDGSTILTHDYSSTVLAGLERAVEDGRELEVYVTEARPRYLGRRTARRLAGLDGIETHLIVDSAAGHHLPECDRVITGITSIVDDNMYNRIGTFPLAATANEVGTPMVAVGASSKIVGKRFVFENEYRPVSEVMREPAEGFDIENPGYDATPLSLVDTIITDDGELES</sequence>
<dbReference type="Gene3D" id="3.40.50.10470">
    <property type="entry name" value="Translation initiation factor eif-2b, domain 2"/>
    <property type="match status" value="1"/>
</dbReference>
<keyword evidence="2" id="KW-0648">Protein biosynthesis</keyword>
<keyword evidence="3" id="KW-1185">Reference proteome</keyword>
<evidence type="ECO:0000313" key="2">
    <source>
        <dbReference type="EMBL" id="QSG02466.1"/>
    </source>
</evidence>
<dbReference type="InterPro" id="IPR042529">
    <property type="entry name" value="IF_2B-like_C"/>
</dbReference>
<dbReference type="InterPro" id="IPR000649">
    <property type="entry name" value="IF-2B-related"/>
</dbReference>
<dbReference type="InterPro" id="IPR037171">
    <property type="entry name" value="NagB/RpiA_transferase-like"/>
</dbReference>
<name>A0A897MWD0_9EURY</name>
<dbReference type="KEGG" id="hara:AArcS_1249"/>
<dbReference type="Pfam" id="PF01008">
    <property type="entry name" value="IF-2B"/>
    <property type="match status" value="1"/>
</dbReference>
<dbReference type="Gene3D" id="1.20.120.420">
    <property type="entry name" value="translation initiation factor eif-2b, domain 1"/>
    <property type="match status" value="1"/>
</dbReference>
<dbReference type="GO" id="GO:0019509">
    <property type="term" value="P:L-methionine salvage from methylthioadenosine"/>
    <property type="evidence" value="ECO:0007669"/>
    <property type="project" value="TreeGrafter"/>
</dbReference>
<dbReference type="EMBL" id="CP064786">
    <property type="protein sequence ID" value="QSG02466.1"/>
    <property type="molecule type" value="Genomic_DNA"/>
</dbReference>
<accession>A0A897MWD0</accession>
<evidence type="ECO:0000313" key="3">
    <source>
        <dbReference type="Proteomes" id="UP000663586"/>
    </source>
</evidence>
<evidence type="ECO:0000256" key="1">
    <source>
        <dbReference type="RuleBase" id="RU003814"/>
    </source>
</evidence>
<dbReference type="PANTHER" id="PTHR43475:SF2">
    <property type="entry name" value="RIBOSE 1,5-BISPHOSPHATE ISOMERASE"/>
    <property type="match status" value="1"/>
</dbReference>
<dbReference type="InterPro" id="IPR027363">
    <property type="entry name" value="M1Pi_N"/>
</dbReference>
<dbReference type="PANTHER" id="PTHR43475">
    <property type="entry name" value="METHYLTHIORIBOSE-1-PHOSPHATE ISOMERASE"/>
    <property type="match status" value="1"/>
</dbReference>
<dbReference type="AlphaFoldDB" id="A0A897MWD0"/>
<gene>
    <name evidence="2" type="primary">gcd23</name>
    <name evidence="2" type="ORF">AArcS_1249</name>
</gene>
<dbReference type="RefSeq" id="WP_238479614.1">
    <property type="nucleotide sequence ID" value="NZ_CP064786.1"/>
</dbReference>
<keyword evidence="2" id="KW-0396">Initiation factor</keyword>
<dbReference type="GeneID" id="70684632"/>
<dbReference type="Proteomes" id="UP000663586">
    <property type="component" value="Chromosome"/>
</dbReference>
<dbReference type="GO" id="GO:0046523">
    <property type="term" value="F:S-methyl-5-thioribose-1-phosphate isomerase activity"/>
    <property type="evidence" value="ECO:0007669"/>
    <property type="project" value="TreeGrafter"/>
</dbReference>
<comment type="similarity">
    <text evidence="1">Belongs to the eIF-2B alpha/beta/delta subunits family.</text>
</comment>
<organism evidence="2 3">
    <name type="scientific">Natranaeroarchaeum sulfidigenes</name>
    <dbReference type="NCBI Taxonomy" id="2784880"/>
    <lineage>
        <taxon>Archaea</taxon>
        <taxon>Methanobacteriati</taxon>
        <taxon>Methanobacteriota</taxon>
        <taxon>Stenosarchaea group</taxon>
        <taxon>Halobacteria</taxon>
        <taxon>Halobacteriales</taxon>
        <taxon>Natronoarchaeaceae</taxon>
        <taxon>Natranaeroarchaeum</taxon>
    </lineage>
</organism>
<protein>
    <submittedName>
        <fullName evidence="2">Translation initiation factor 2B subunit, eIF-2Balpha/beta/delta family</fullName>
    </submittedName>
</protein>
<dbReference type="SUPFAM" id="SSF100950">
    <property type="entry name" value="NagB/RpiA/CoA transferase-like"/>
    <property type="match status" value="1"/>
</dbReference>
<reference evidence="2" key="1">
    <citation type="submission" date="2020-11" db="EMBL/GenBank/DDBJ databases">
        <title>Carbohydrate-dependent, anaerobic sulfur respiration: A novel catabolism in halophilic archaea.</title>
        <authorList>
            <person name="Sorokin D.Y."/>
            <person name="Messina E."/>
            <person name="Smedile F."/>
            <person name="La Cono V."/>
            <person name="Hallsworth J.E."/>
            <person name="Yakimov M.M."/>
        </authorList>
    </citation>
    <scope>NUCLEOTIDE SEQUENCE</scope>
    <source>
        <strain evidence="2">AArc-S</strain>
    </source>
</reference>
<proteinExistence type="inferred from homology"/>
<dbReference type="GO" id="GO:0003743">
    <property type="term" value="F:translation initiation factor activity"/>
    <property type="evidence" value="ECO:0007669"/>
    <property type="project" value="UniProtKB-KW"/>
</dbReference>